<name>A0A1H2U4D4_9PSEU</name>
<evidence type="ECO:0000313" key="2">
    <source>
        <dbReference type="Proteomes" id="UP000199515"/>
    </source>
</evidence>
<dbReference type="AlphaFoldDB" id="A0A1H2U4D4"/>
<keyword evidence="2" id="KW-1185">Reference proteome</keyword>
<evidence type="ECO:0000313" key="1">
    <source>
        <dbReference type="EMBL" id="SDW50930.1"/>
    </source>
</evidence>
<organism evidence="1 2">
    <name type="scientific">Amycolatopsis xylanica</name>
    <dbReference type="NCBI Taxonomy" id="589385"/>
    <lineage>
        <taxon>Bacteria</taxon>
        <taxon>Bacillati</taxon>
        <taxon>Actinomycetota</taxon>
        <taxon>Actinomycetes</taxon>
        <taxon>Pseudonocardiales</taxon>
        <taxon>Pseudonocardiaceae</taxon>
        <taxon>Amycolatopsis</taxon>
    </lineage>
</organism>
<dbReference type="OrthoDB" id="191189at2"/>
<protein>
    <submittedName>
        <fullName evidence="1">Uncharacterized protein</fullName>
    </submittedName>
</protein>
<dbReference type="STRING" id="589385.SAMN05421504_101779"/>
<gene>
    <name evidence="1" type="ORF">SAMN05421504_101779</name>
</gene>
<reference evidence="1 2" key="1">
    <citation type="submission" date="2016-10" db="EMBL/GenBank/DDBJ databases">
        <authorList>
            <person name="de Groot N.N."/>
        </authorList>
    </citation>
    <scope>NUCLEOTIDE SEQUENCE [LARGE SCALE GENOMIC DNA]</scope>
    <source>
        <strain evidence="1 2">CPCC 202699</strain>
    </source>
</reference>
<proteinExistence type="predicted"/>
<dbReference type="RefSeq" id="WP_091286601.1">
    <property type="nucleotide sequence ID" value="NZ_FNON01000001.1"/>
</dbReference>
<dbReference type="Proteomes" id="UP000199515">
    <property type="component" value="Unassembled WGS sequence"/>
</dbReference>
<dbReference type="EMBL" id="FNON01000001">
    <property type="protein sequence ID" value="SDW50930.1"/>
    <property type="molecule type" value="Genomic_DNA"/>
</dbReference>
<sequence>MDSREGMTWVHYKLHAEFVVEPRFRRALSWLRGGLELGEDGLLVEFGPWRVSTPLANVAGAEVTGPFSAWKAIGPRLSLADGGLTFGTNTHAGVCVTFHEPVRGIVPAGLIKHPSLTATVAEPELVARALRRIATARNT</sequence>
<accession>A0A1H2U4D4</accession>